<keyword evidence="2" id="KW-1133">Transmembrane helix</keyword>
<reference evidence="4" key="1">
    <citation type="journal article" date="2013" name="Genetics">
        <title>The draft genome and transcriptome of Panagrellus redivivus are shaped by the harsh demands of a free-living lifestyle.</title>
        <authorList>
            <person name="Srinivasan J."/>
            <person name="Dillman A.R."/>
            <person name="Macchietto M.G."/>
            <person name="Heikkinen L."/>
            <person name="Lakso M."/>
            <person name="Fracchia K.M."/>
            <person name="Antoshechkin I."/>
            <person name="Mortazavi A."/>
            <person name="Wong G."/>
            <person name="Sternberg P.W."/>
        </authorList>
    </citation>
    <scope>NUCLEOTIDE SEQUENCE [LARGE SCALE GENOMIC DNA]</scope>
    <source>
        <strain evidence="4">MT8872</strain>
    </source>
</reference>
<feature type="transmembrane region" description="Helical" evidence="2">
    <location>
        <begin position="224"/>
        <end position="246"/>
    </location>
</feature>
<name>A0A7E4VKV7_PANRE</name>
<feature type="compositionally biased region" description="Basic and acidic residues" evidence="1">
    <location>
        <begin position="574"/>
        <end position="584"/>
    </location>
</feature>
<feature type="transmembrane region" description="Helical" evidence="2">
    <location>
        <begin position="91"/>
        <end position="116"/>
    </location>
</feature>
<feature type="compositionally biased region" description="Polar residues" evidence="1">
    <location>
        <begin position="1175"/>
        <end position="1184"/>
    </location>
</feature>
<evidence type="ECO:0000313" key="4">
    <source>
        <dbReference type="Proteomes" id="UP000492821"/>
    </source>
</evidence>
<feature type="compositionally biased region" description="Basic and acidic residues" evidence="1">
    <location>
        <begin position="1185"/>
        <end position="1213"/>
    </location>
</feature>
<feature type="transmembrane region" description="Helical" evidence="2">
    <location>
        <begin position="184"/>
        <end position="203"/>
    </location>
</feature>
<evidence type="ECO:0000256" key="1">
    <source>
        <dbReference type="SAM" id="MobiDB-lite"/>
    </source>
</evidence>
<feature type="transmembrane region" description="Helical" evidence="2">
    <location>
        <begin position="145"/>
        <end position="164"/>
    </location>
</feature>
<reference evidence="5" key="2">
    <citation type="submission" date="2020-10" db="UniProtKB">
        <authorList>
            <consortium name="WormBaseParasite"/>
        </authorList>
    </citation>
    <scope>IDENTIFICATION</scope>
</reference>
<feature type="compositionally biased region" description="Low complexity" evidence="1">
    <location>
        <begin position="971"/>
        <end position="991"/>
    </location>
</feature>
<evidence type="ECO:0000256" key="3">
    <source>
        <dbReference type="SAM" id="SignalP"/>
    </source>
</evidence>
<feature type="transmembrane region" description="Helical" evidence="2">
    <location>
        <begin position="365"/>
        <end position="385"/>
    </location>
</feature>
<sequence>MRRILVFCLLFAALGLGQCTSVGIKPNKPEPQIPEAIDCSQPNLPGFIKSICASRELGSNQQNADLTENLAEKDPIKLLRNPYLRNTPLRVFVILFGVISLIILLGALVIYLAHVLKSHAPAGLQKYNFLCEAFYDSHISFKTKLFTLFYVVTLLVFVFVFITLSDRKTLGGNGGCWFIAGFNYYLITTLCTLSIILLFRVMVEFGKWKPRIYSVVNFFGGEVNILQPIFLAFVIPAVLLLIFGMSYNRFLKRTDDFCWIRSDHRFPSIGVPVIMHIISLLLLIPILARRFPHLGISRMINKFFMAESDLESYSIEEGRPKGAITDVHTHLPSENCAYWWHFVPQAFLGLAAIFEAVSYTHNHTTFWHVMFSLLLTLKVPTLFALRLWHWKRHRAQHVIHAEEDVGRGVTVRKTLTDTAQLPDNFAPAIHAPDLDTISEHFEPSDDVQLQVLGRDAELQSLHSKLSGSRTCSRKSSAVSCLTEGSANKASTADVDEHHAVYDEVPLDARSECSHVSHASHESAYSIEELAVTEELPEIPFEVEVHPSTPHGILKKSHTIFDSDDEADAHGHHHGDHEVLERQDTLDAPPKPPRGITPQGSVTKDTSSTPPPTPLIEVGEGALPWWSKTLQSEGSESAALEHLHEALSGEYSDEENAVYRRESQTVAVEFSSDSDVAVENVNIVHRENELEYVPLEDGGNDVFHTPRSTRSSSTESVCSSDSSKALSEPLQREHTTDAHHTVIENEVITHFEGIANATINVYVRKFSVDGTAKLSFEPVFTDLPFDTASVTTTTSLAPSLTSLLEIGHGVGVETASIGHGAGIENIFIGHGSVSQKDSIGHGAIVTENIGIGHGAVAEHTFSGHGAVTEKSSLGHGAHAEAVGRGARINEESLTSAWKSSAIEDYGHRAHQQSDNASVLTKTESRSLHHHENTHHESHLEETVSNIRNVVTTEEHHVSSPLPLRTTDVAHVPAPRSLSSSRTSSDSTLASLSKSDESVTDTEEVSINHPTEPEPHHVIHDSHELHHQHPEPLAESKFESVETSVEFDITHPGSTASEVSLSSKSTSVTSSSATPTASVESLSSGSGSEENLQESGDQPVLHDTVHEAITHSISQSLLAADATTGTTNTTTHVTEATDTATRVENIETNVEIGWQEAESAAIVLSAAPVDLPVEYASDSTDASTVRRSADSHDGGHDAVVHSHHPTESEPSERTLSEASDEIPEHQNVYPTLTTSTEPLKTADVTLSSHHFEENLSQNSAQYPSLNHEFGHSETSFTTHSYGNKPSNFSSLTNSDGRIQNYPDLHGTFEHGIRSISSRPPLHHSSFTSQSSQFSSTSASTFSESKSSTIPRPTPRRSLYYDDL</sequence>
<evidence type="ECO:0000256" key="2">
    <source>
        <dbReference type="SAM" id="Phobius"/>
    </source>
</evidence>
<accession>A0A7E4VKV7</accession>
<feature type="region of interest" description="Disordered" evidence="1">
    <location>
        <begin position="1174"/>
        <end position="1227"/>
    </location>
</feature>
<feature type="compositionally biased region" description="Polar residues" evidence="1">
    <location>
        <begin position="911"/>
        <end position="920"/>
    </location>
</feature>
<feature type="transmembrane region" description="Helical" evidence="2">
    <location>
        <begin position="338"/>
        <end position="359"/>
    </location>
</feature>
<keyword evidence="2" id="KW-0472">Membrane</keyword>
<feature type="transmembrane region" description="Helical" evidence="2">
    <location>
        <begin position="266"/>
        <end position="288"/>
    </location>
</feature>
<keyword evidence="3" id="KW-0732">Signal</keyword>
<protein>
    <submittedName>
        <fullName evidence="5">G_PROTEIN_RECEP_F2_4 domain-containing protein</fullName>
    </submittedName>
</protein>
<keyword evidence="4" id="KW-1185">Reference proteome</keyword>
<feature type="region of interest" description="Disordered" evidence="1">
    <location>
        <begin position="695"/>
        <end position="735"/>
    </location>
</feature>
<evidence type="ECO:0000313" key="5">
    <source>
        <dbReference type="WBParaSite" id="Pan_g21746.t1"/>
    </source>
</evidence>
<feature type="compositionally biased region" description="Basic and acidic residues" evidence="1">
    <location>
        <begin position="921"/>
        <end position="940"/>
    </location>
</feature>
<feature type="compositionally biased region" description="Low complexity" evidence="1">
    <location>
        <begin position="707"/>
        <end position="722"/>
    </location>
</feature>
<proteinExistence type="predicted"/>
<feature type="region of interest" description="Disordered" evidence="1">
    <location>
        <begin position="906"/>
        <end position="941"/>
    </location>
</feature>
<feature type="compositionally biased region" description="Low complexity" evidence="1">
    <location>
        <begin position="1052"/>
        <end position="1094"/>
    </location>
</feature>
<feature type="region of interest" description="Disordered" evidence="1">
    <location>
        <begin position="971"/>
        <end position="1095"/>
    </location>
</feature>
<feature type="compositionally biased region" description="Basic and acidic residues" evidence="1">
    <location>
        <begin position="1009"/>
        <end position="1038"/>
    </location>
</feature>
<feature type="region of interest" description="Disordered" evidence="1">
    <location>
        <begin position="1308"/>
        <end position="1361"/>
    </location>
</feature>
<feature type="compositionally biased region" description="Low complexity" evidence="1">
    <location>
        <begin position="1322"/>
        <end position="1346"/>
    </location>
</feature>
<organism evidence="4 5">
    <name type="scientific">Panagrellus redivivus</name>
    <name type="common">Microworm</name>
    <dbReference type="NCBI Taxonomy" id="6233"/>
    <lineage>
        <taxon>Eukaryota</taxon>
        <taxon>Metazoa</taxon>
        <taxon>Ecdysozoa</taxon>
        <taxon>Nematoda</taxon>
        <taxon>Chromadorea</taxon>
        <taxon>Rhabditida</taxon>
        <taxon>Tylenchina</taxon>
        <taxon>Panagrolaimomorpha</taxon>
        <taxon>Panagrolaimoidea</taxon>
        <taxon>Panagrolaimidae</taxon>
        <taxon>Panagrellus</taxon>
    </lineage>
</organism>
<feature type="chain" id="PRO_5028820135" evidence="3">
    <location>
        <begin position="20"/>
        <end position="1361"/>
    </location>
</feature>
<keyword evidence="2" id="KW-0812">Transmembrane</keyword>
<dbReference type="WBParaSite" id="Pan_g21746.t1">
    <property type="protein sequence ID" value="Pan_g21746.t1"/>
    <property type="gene ID" value="Pan_g21746"/>
</dbReference>
<feature type="signal peptide" evidence="3">
    <location>
        <begin position="1"/>
        <end position="19"/>
    </location>
</feature>
<dbReference type="Proteomes" id="UP000492821">
    <property type="component" value="Unassembled WGS sequence"/>
</dbReference>
<feature type="region of interest" description="Disordered" evidence="1">
    <location>
        <begin position="563"/>
        <end position="618"/>
    </location>
</feature>